<comment type="caution">
    <text evidence="1">The sequence shown here is derived from an EMBL/GenBank/DDBJ whole genome shotgun (WGS) entry which is preliminary data.</text>
</comment>
<evidence type="ECO:0008006" key="3">
    <source>
        <dbReference type="Google" id="ProtNLM"/>
    </source>
</evidence>
<dbReference type="Pfam" id="PF20159">
    <property type="entry name" value="YidB"/>
    <property type="match status" value="1"/>
</dbReference>
<evidence type="ECO:0000313" key="1">
    <source>
        <dbReference type="EMBL" id="GCL64576.1"/>
    </source>
</evidence>
<dbReference type="InterPro" id="IPR045372">
    <property type="entry name" value="YidB"/>
</dbReference>
<dbReference type="AlphaFoldDB" id="A0A480AUL2"/>
<protein>
    <recommendedName>
        <fullName evidence="3">DUF937 domain-containing protein</fullName>
    </recommendedName>
</protein>
<dbReference type="Proteomes" id="UP000301751">
    <property type="component" value="Unassembled WGS sequence"/>
</dbReference>
<evidence type="ECO:0000313" key="2">
    <source>
        <dbReference type="Proteomes" id="UP000301751"/>
    </source>
</evidence>
<dbReference type="SUPFAM" id="SSF140804">
    <property type="entry name" value="YidB-like"/>
    <property type="match status" value="1"/>
</dbReference>
<accession>A0A480AUL2</accession>
<dbReference type="EMBL" id="BJCL01000010">
    <property type="protein sequence ID" value="GCL64576.1"/>
    <property type="molecule type" value="Genomic_DNA"/>
</dbReference>
<sequence>MAGAAAPATGTGLTPAHNPRIVVDVRSAGMGLLDSVLGSAMGALQGGGQGGAGGDMLMQVIGSLLQGQGGAGGAAGGLGALLQQLQQGGLGDAAQSWVSTGPNLPVSADQLQSALGADRIDALAQQAGLPAGDLSSQLAQFLPQVVDQLTPGGQLPTGGGADLGGLLGNVLGGLLRR</sequence>
<name>A0A480AUL2_9BURK</name>
<proteinExistence type="predicted"/>
<gene>
    <name evidence="1" type="ORF">AQPW35_36570</name>
</gene>
<organism evidence="1 2">
    <name type="scientific">Pseudaquabacterium pictum</name>
    <dbReference type="NCBI Taxonomy" id="2315236"/>
    <lineage>
        <taxon>Bacteria</taxon>
        <taxon>Pseudomonadati</taxon>
        <taxon>Pseudomonadota</taxon>
        <taxon>Betaproteobacteria</taxon>
        <taxon>Burkholderiales</taxon>
        <taxon>Sphaerotilaceae</taxon>
        <taxon>Pseudaquabacterium</taxon>
    </lineage>
</organism>
<dbReference type="InterPro" id="IPR027405">
    <property type="entry name" value="YidB-like"/>
</dbReference>
<reference evidence="2" key="1">
    <citation type="submission" date="2019-03" db="EMBL/GenBank/DDBJ databases">
        <title>Aquabacterium pictum sp.nov., the first bacteriochlorophyll a-containing freshwater bacterium in the genus Aquabacterium of the class Betaproteobacteria.</title>
        <authorList>
            <person name="Hirose S."/>
            <person name="Tank M."/>
            <person name="Hara E."/>
            <person name="Tamaki H."/>
            <person name="Takaichi S."/>
            <person name="Haruta S."/>
            <person name="Hanada S."/>
        </authorList>
    </citation>
    <scope>NUCLEOTIDE SEQUENCE [LARGE SCALE GENOMIC DNA]</scope>
    <source>
        <strain evidence="2">W35</strain>
    </source>
</reference>
<dbReference type="Gene3D" id="1.10.10.690">
    <property type="entry name" value="YidB-like"/>
    <property type="match status" value="1"/>
</dbReference>
<keyword evidence="2" id="KW-1185">Reference proteome</keyword>